<evidence type="ECO:0000313" key="7">
    <source>
        <dbReference type="Proteomes" id="UP000095463"/>
    </source>
</evidence>
<dbReference type="GO" id="GO:0003700">
    <property type="term" value="F:DNA-binding transcription factor activity"/>
    <property type="evidence" value="ECO:0007669"/>
    <property type="project" value="InterPro"/>
</dbReference>
<name>A0A1E5XIA1_9HYPH</name>
<proteinExistence type="inferred from homology"/>
<dbReference type="FunFam" id="1.10.10.10:FF:000038">
    <property type="entry name" value="Glycine cleavage system transcriptional activator"/>
    <property type="match status" value="1"/>
</dbReference>
<dbReference type="PRINTS" id="PR00039">
    <property type="entry name" value="HTHLYSR"/>
</dbReference>
<dbReference type="InterPro" id="IPR000847">
    <property type="entry name" value="LysR_HTH_N"/>
</dbReference>
<keyword evidence="3" id="KW-0238">DNA-binding</keyword>
<dbReference type="EMBL" id="LAJE02000383">
    <property type="protein sequence ID" value="OEO28315.1"/>
    <property type="molecule type" value="Genomic_DNA"/>
</dbReference>
<dbReference type="Proteomes" id="UP000095463">
    <property type="component" value="Unassembled WGS sequence"/>
</dbReference>
<feature type="domain" description="HTH lysR-type" evidence="5">
    <location>
        <begin position="6"/>
        <end position="63"/>
    </location>
</feature>
<gene>
    <name evidence="6" type="ORF">VW23_005380</name>
</gene>
<dbReference type="SUPFAM" id="SSF46785">
    <property type="entry name" value="Winged helix' DNA-binding domain"/>
    <property type="match status" value="1"/>
</dbReference>
<comment type="caution">
    <text evidence="6">The sequence shown here is derived from an EMBL/GenBank/DDBJ whole genome shotgun (WGS) entry which is preliminary data.</text>
</comment>
<accession>A0A1E5XIA1</accession>
<comment type="similarity">
    <text evidence="1">Belongs to the LysR transcriptional regulatory family.</text>
</comment>
<dbReference type="OrthoDB" id="8479357at2"/>
<dbReference type="Pfam" id="PF00126">
    <property type="entry name" value="HTH_1"/>
    <property type="match status" value="1"/>
</dbReference>
<organism evidence="6 7">
    <name type="scientific">Devosia insulae DS-56</name>
    <dbReference type="NCBI Taxonomy" id="1116389"/>
    <lineage>
        <taxon>Bacteria</taxon>
        <taxon>Pseudomonadati</taxon>
        <taxon>Pseudomonadota</taxon>
        <taxon>Alphaproteobacteria</taxon>
        <taxon>Hyphomicrobiales</taxon>
        <taxon>Devosiaceae</taxon>
        <taxon>Devosia</taxon>
    </lineage>
</organism>
<evidence type="ECO:0000256" key="2">
    <source>
        <dbReference type="ARBA" id="ARBA00023015"/>
    </source>
</evidence>
<keyword evidence="2" id="KW-0805">Transcription regulation</keyword>
<evidence type="ECO:0000259" key="5">
    <source>
        <dbReference type="PROSITE" id="PS50931"/>
    </source>
</evidence>
<dbReference type="RefSeq" id="WP_069912381.1">
    <property type="nucleotide sequence ID" value="NZ_LAJE02000383.1"/>
</dbReference>
<dbReference type="InterPro" id="IPR036390">
    <property type="entry name" value="WH_DNA-bd_sf"/>
</dbReference>
<dbReference type="Pfam" id="PF03466">
    <property type="entry name" value="LysR_substrate"/>
    <property type="match status" value="1"/>
</dbReference>
<evidence type="ECO:0000256" key="3">
    <source>
        <dbReference type="ARBA" id="ARBA00023125"/>
    </source>
</evidence>
<dbReference type="InterPro" id="IPR005119">
    <property type="entry name" value="LysR_subst-bd"/>
</dbReference>
<dbReference type="Gene3D" id="3.40.190.10">
    <property type="entry name" value="Periplasmic binding protein-like II"/>
    <property type="match status" value="2"/>
</dbReference>
<reference evidence="6 7" key="1">
    <citation type="journal article" date="2015" name="Genome Announc.">
        <title>Genome Assemblies of Three Soil-Associated Devosia species: D. insulae, D. limi, and D. soli.</title>
        <authorList>
            <person name="Hassan Y.I."/>
            <person name="Lepp D."/>
            <person name="Zhou T."/>
        </authorList>
    </citation>
    <scope>NUCLEOTIDE SEQUENCE [LARGE SCALE GENOMIC DNA]</scope>
    <source>
        <strain evidence="6 7">DS-56</strain>
    </source>
</reference>
<dbReference type="SUPFAM" id="SSF53850">
    <property type="entry name" value="Periplasmic binding protein-like II"/>
    <property type="match status" value="1"/>
</dbReference>
<dbReference type="AlphaFoldDB" id="A0A1E5XIA1"/>
<dbReference type="InterPro" id="IPR058163">
    <property type="entry name" value="LysR-type_TF_proteobact-type"/>
</dbReference>
<dbReference type="InterPro" id="IPR036388">
    <property type="entry name" value="WH-like_DNA-bd_sf"/>
</dbReference>
<evidence type="ECO:0000256" key="1">
    <source>
        <dbReference type="ARBA" id="ARBA00009437"/>
    </source>
</evidence>
<keyword evidence="7" id="KW-1185">Reference proteome</keyword>
<dbReference type="PANTHER" id="PTHR30537">
    <property type="entry name" value="HTH-TYPE TRANSCRIPTIONAL REGULATOR"/>
    <property type="match status" value="1"/>
</dbReference>
<dbReference type="GO" id="GO:0043565">
    <property type="term" value="F:sequence-specific DNA binding"/>
    <property type="evidence" value="ECO:0007669"/>
    <property type="project" value="TreeGrafter"/>
</dbReference>
<dbReference type="Gene3D" id="1.10.10.10">
    <property type="entry name" value="Winged helix-like DNA-binding domain superfamily/Winged helix DNA-binding domain"/>
    <property type="match status" value="1"/>
</dbReference>
<evidence type="ECO:0000256" key="4">
    <source>
        <dbReference type="ARBA" id="ARBA00023163"/>
    </source>
</evidence>
<dbReference type="PROSITE" id="PS50931">
    <property type="entry name" value="HTH_LYSR"/>
    <property type="match status" value="1"/>
</dbReference>
<dbReference type="PANTHER" id="PTHR30537:SF74">
    <property type="entry name" value="HTH-TYPE TRANSCRIPTIONAL REGULATOR TRPI"/>
    <property type="match status" value="1"/>
</dbReference>
<protein>
    <recommendedName>
        <fullName evidence="5">HTH lysR-type domain-containing protein</fullName>
    </recommendedName>
</protein>
<evidence type="ECO:0000313" key="6">
    <source>
        <dbReference type="EMBL" id="OEO28315.1"/>
    </source>
</evidence>
<dbReference type="GO" id="GO:0006351">
    <property type="term" value="P:DNA-templated transcription"/>
    <property type="evidence" value="ECO:0007669"/>
    <property type="project" value="TreeGrafter"/>
</dbReference>
<keyword evidence="4" id="KW-0804">Transcription</keyword>
<sequence>MVETGHLLNALRAFEAAARLGSVKKAAQDLSVTDGAVSRQIKHLEDALGVELFERGNRSIRLTPAAAEYAATISEAFASIARGTEQLRHAHNRQTIMLTAPDAFLLRWLVPRLQSLEALLDGTSVRLTTWSREINPADRSIDIYIGVGPVPEIPGMTVATVAPETFGPVVSPMLMKGREADLEHLWSLPRLDTVWPPDMWSNWAREAGVTLEPREFISYDLLFYTLQAAEAGLGVTIGPGPAVSDAIKQGRMLAPLGLVTRPGSWYLAWRNDRSIRVMNLVKRWFEREFAE</sequence>